<organism evidence="12 13">
    <name type="scientific">Oerskovia enterophila</name>
    <dbReference type="NCBI Taxonomy" id="43678"/>
    <lineage>
        <taxon>Bacteria</taxon>
        <taxon>Bacillati</taxon>
        <taxon>Actinomycetota</taxon>
        <taxon>Actinomycetes</taxon>
        <taxon>Micrococcales</taxon>
        <taxon>Cellulomonadaceae</taxon>
        <taxon>Oerskovia</taxon>
    </lineage>
</organism>
<feature type="transmembrane region" description="Helical" evidence="10">
    <location>
        <begin position="427"/>
        <end position="452"/>
    </location>
</feature>
<evidence type="ECO:0000313" key="12">
    <source>
        <dbReference type="EMBL" id="OCI29832.1"/>
    </source>
</evidence>
<dbReference type="PROSITE" id="PS50850">
    <property type="entry name" value="MFS"/>
    <property type="match status" value="1"/>
</dbReference>
<evidence type="ECO:0000256" key="9">
    <source>
        <dbReference type="SAM" id="MobiDB-lite"/>
    </source>
</evidence>
<comment type="caution">
    <text evidence="12">The sequence shown here is derived from an EMBL/GenBank/DDBJ whole genome shotgun (WGS) entry which is preliminary data.</text>
</comment>
<proteinExistence type="inferred from homology"/>
<comment type="subcellular location">
    <subcellularLocation>
        <location evidence="1">Cell inner membrane</location>
        <topology evidence="1">Multi-pass membrane protein</topology>
    </subcellularLocation>
</comment>
<dbReference type="InterPro" id="IPR036259">
    <property type="entry name" value="MFS_trans_sf"/>
</dbReference>
<evidence type="ECO:0000259" key="11">
    <source>
        <dbReference type="PROSITE" id="PS50850"/>
    </source>
</evidence>
<keyword evidence="2" id="KW-0813">Transport</keyword>
<evidence type="ECO:0000256" key="7">
    <source>
        <dbReference type="ARBA" id="ARBA00038075"/>
    </source>
</evidence>
<feature type="compositionally biased region" description="Low complexity" evidence="9">
    <location>
        <begin position="242"/>
        <end position="253"/>
    </location>
</feature>
<keyword evidence="6 10" id="KW-0472">Membrane</keyword>
<dbReference type="Gene3D" id="1.20.1250.20">
    <property type="entry name" value="MFS general substrate transporter like domains"/>
    <property type="match status" value="1"/>
</dbReference>
<protein>
    <recommendedName>
        <fullName evidence="8">Multidrug efflux pump Tap</fullName>
    </recommendedName>
</protein>
<feature type="domain" description="Major facilitator superfamily (MFS) profile" evidence="11">
    <location>
        <begin position="22"/>
        <end position="456"/>
    </location>
</feature>
<dbReference type="RefSeq" id="WP_068627314.1">
    <property type="nucleotide sequence ID" value="NZ_MAQA01000055.1"/>
</dbReference>
<dbReference type="EMBL" id="MAQA01000055">
    <property type="protein sequence ID" value="OCI29832.1"/>
    <property type="molecule type" value="Genomic_DNA"/>
</dbReference>
<feature type="transmembrane region" description="Helical" evidence="10">
    <location>
        <begin position="278"/>
        <end position="298"/>
    </location>
</feature>
<feature type="transmembrane region" description="Helical" evidence="10">
    <location>
        <begin position="56"/>
        <end position="78"/>
    </location>
</feature>
<feature type="region of interest" description="Disordered" evidence="9">
    <location>
        <begin position="209"/>
        <end position="257"/>
    </location>
</feature>
<accession>A0ABX2XZV5</accession>
<evidence type="ECO:0000256" key="1">
    <source>
        <dbReference type="ARBA" id="ARBA00004429"/>
    </source>
</evidence>
<evidence type="ECO:0000256" key="3">
    <source>
        <dbReference type="ARBA" id="ARBA00022475"/>
    </source>
</evidence>
<evidence type="ECO:0000256" key="5">
    <source>
        <dbReference type="ARBA" id="ARBA00022989"/>
    </source>
</evidence>
<evidence type="ECO:0000256" key="10">
    <source>
        <dbReference type="SAM" id="Phobius"/>
    </source>
</evidence>
<dbReference type="CDD" id="cd06173">
    <property type="entry name" value="MFS_MefA_like"/>
    <property type="match status" value="1"/>
</dbReference>
<feature type="transmembrane region" description="Helical" evidence="10">
    <location>
        <begin position="151"/>
        <end position="175"/>
    </location>
</feature>
<feature type="transmembrane region" description="Helical" evidence="10">
    <location>
        <begin position="27"/>
        <end position="50"/>
    </location>
</feature>
<keyword evidence="3" id="KW-1003">Cell membrane</keyword>
<dbReference type="PANTHER" id="PTHR23513:SF9">
    <property type="entry name" value="ENTEROBACTIN EXPORTER ENTS"/>
    <property type="match status" value="1"/>
</dbReference>
<dbReference type="InterPro" id="IPR011701">
    <property type="entry name" value="MFS"/>
</dbReference>
<keyword evidence="13" id="KW-1185">Reference proteome</keyword>
<evidence type="ECO:0000256" key="6">
    <source>
        <dbReference type="ARBA" id="ARBA00023136"/>
    </source>
</evidence>
<keyword evidence="5 10" id="KW-1133">Transmembrane helix</keyword>
<feature type="transmembrane region" description="Helical" evidence="10">
    <location>
        <begin position="115"/>
        <end position="139"/>
    </location>
</feature>
<feature type="transmembrane region" description="Helical" evidence="10">
    <location>
        <begin position="344"/>
        <end position="377"/>
    </location>
</feature>
<dbReference type="Proteomes" id="UP000093412">
    <property type="component" value="Unassembled WGS sequence"/>
</dbReference>
<gene>
    <name evidence="12" type="primary">entS_4</name>
    <name evidence="12" type="ORF">OERS_34790</name>
</gene>
<feature type="region of interest" description="Disordered" evidence="9">
    <location>
        <begin position="461"/>
        <end position="486"/>
    </location>
</feature>
<comment type="similarity">
    <text evidence="7">Belongs to the major facilitator superfamily. Drug:H(+) antiporter-3 (DHA3) (TC 2.A.1.21) family.</text>
</comment>
<dbReference type="PANTHER" id="PTHR23513">
    <property type="entry name" value="INTEGRAL MEMBRANE EFFLUX PROTEIN-RELATED"/>
    <property type="match status" value="1"/>
</dbReference>
<evidence type="ECO:0000256" key="8">
    <source>
        <dbReference type="ARBA" id="ARBA00040914"/>
    </source>
</evidence>
<evidence type="ECO:0000256" key="4">
    <source>
        <dbReference type="ARBA" id="ARBA00022692"/>
    </source>
</evidence>
<dbReference type="SUPFAM" id="SSF103473">
    <property type="entry name" value="MFS general substrate transporter"/>
    <property type="match status" value="1"/>
</dbReference>
<name>A0ABX2XZV5_9CELL</name>
<evidence type="ECO:0000313" key="13">
    <source>
        <dbReference type="Proteomes" id="UP000093412"/>
    </source>
</evidence>
<reference evidence="12 13" key="1">
    <citation type="submission" date="2016-06" db="EMBL/GenBank/DDBJ databases">
        <title>Genome sequence of Oerskovia enterophila DSM 43852.</title>
        <authorList>
            <person name="Poehlein A."/>
            <person name="Jag V."/>
            <person name="Bengelsdorf F.R."/>
            <person name="Daniel R."/>
            <person name="Duerre P."/>
        </authorList>
    </citation>
    <scope>NUCLEOTIDE SEQUENCE [LARGE SCALE GENOMIC DNA]</scope>
    <source>
        <strain evidence="12 13">DSM 43852</strain>
    </source>
</reference>
<keyword evidence="4 10" id="KW-0812">Transmembrane</keyword>
<dbReference type="Pfam" id="PF07690">
    <property type="entry name" value="MFS_1"/>
    <property type="match status" value="2"/>
</dbReference>
<sequence>MSAPGLLSGLALDLTPLRASRSFRLLFAGRVVSLLGLGMLVVALPVQVYALTGSSLHVAGVNTTLGVTAFAGTLVAGVVADRTDRRRVILWSRSAAVLGFVALLVNSLAESPSVPAIYAIAAWDGLAGGFSVVALAAAVPSLVPRTQLPAVAALQAISLDLGAVVAPLVAGVAIAHGGSSLVFGAVVVASVVSLGFLVRLPALPPGGEGRAADAGIEDPVPDGATSAEHAASHGKRPGAGGAAAEPPLGAEVGLGPARRPRPWDDMVEGLRFVATDRVVGGIILLGFVQILFASPHVLIPELVDKQLHAGPEVVGLLFSAPAVGALVATLTSGWTGRVRRTGRLLLIVFAASGAGVAMLGLSQSVVLAVVAMTLVGAGDVLGEILRFTLLYERTPDHLRGRVSALWTAQGTAGDALGGPLLTLIARALGAGGAVALGGALAAVATGLVALMVPGLRRAVTEPEPADHEPSPQPVDASVGTTRGENA</sequence>
<feature type="transmembrane region" description="Helical" evidence="10">
    <location>
        <begin position="181"/>
        <end position="200"/>
    </location>
</feature>
<feature type="transmembrane region" description="Helical" evidence="10">
    <location>
        <begin position="313"/>
        <end position="332"/>
    </location>
</feature>
<evidence type="ECO:0000256" key="2">
    <source>
        <dbReference type="ARBA" id="ARBA00022448"/>
    </source>
</evidence>
<dbReference type="InterPro" id="IPR020846">
    <property type="entry name" value="MFS_dom"/>
</dbReference>
<feature type="transmembrane region" description="Helical" evidence="10">
    <location>
        <begin position="90"/>
        <end position="109"/>
    </location>
</feature>